<sequence>MQFNTLLVLTPFILSVAAAPLAQPDNGQLEIRAMSKKPASKSSSSSAGKRASKPAPKPAAKPVAC</sequence>
<name>A0A0C4DJU8_MAGP6</name>
<evidence type="ECO:0000313" key="5">
    <source>
        <dbReference type="Proteomes" id="UP000011715"/>
    </source>
</evidence>
<reference evidence="3" key="3">
    <citation type="submission" date="2011-03" db="EMBL/GenBank/DDBJ databases">
        <title>Annotation of Magnaporthe poae ATCC 64411.</title>
        <authorList>
            <person name="Ma L.-J."/>
            <person name="Dead R."/>
            <person name="Young S.K."/>
            <person name="Zeng Q."/>
            <person name="Gargeya S."/>
            <person name="Fitzgerald M."/>
            <person name="Haas B."/>
            <person name="Abouelleil A."/>
            <person name="Alvarado L."/>
            <person name="Arachchi H.M."/>
            <person name="Berlin A."/>
            <person name="Brown A."/>
            <person name="Chapman S.B."/>
            <person name="Chen Z."/>
            <person name="Dunbar C."/>
            <person name="Freedman E."/>
            <person name="Gearin G."/>
            <person name="Gellesch M."/>
            <person name="Goldberg J."/>
            <person name="Griggs A."/>
            <person name="Gujja S."/>
            <person name="Heiman D."/>
            <person name="Howarth C."/>
            <person name="Larson L."/>
            <person name="Lui A."/>
            <person name="MacDonald P.J.P."/>
            <person name="Mehta T."/>
            <person name="Montmayeur A."/>
            <person name="Murphy C."/>
            <person name="Neiman D."/>
            <person name="Pearson M."/>
            <person name="Priest M."/>
            <person name="Roberts A."/>
            <person name="Saif S."/>
            <person name="Shea T."/>
            <person name="Shenoy N."/>
            <person name="Sisk P."/>
            <person name="Stolte C."/>
            <person name="Sykes S."/>
            <person name="Yandava C."/>
            <person name="Wortman J."/>
            <person name="Nusbaum C."/>
            <person name="Birren B."/>
        </authorList>
    </citation>
    <scope>NUCLEOTIDE SEQUENCE</scope>
    <source>
        <strain evidence="3">ATCC 64411</strain>
    </source>
</reference>
<feature type="compositionally biased region" description="Low complexity" evidence="1">
    <location>
        <begin position="40"/>
        <end position="49"/>
    </location>
</feature>
<proteinExistence type="predicted"/>
<dbReference type="EMBL" id="ADBL01000003">
    <property type="status" value="NOT_ANNOTATED_CDS"/>
    <property type="molecule type" value="Genomic_DNA"/>
</dbReference>
<reference evidence="4" key="4">
    <citation type="journal article" date="2015" name="G3 (Bethesda)">
        <title>Genome sequences of three phytopathogenic species of the Magnaporthaceae family of fungi.</title>
        <authorList>
            <person name="Okagaki L.H."/>
            <person name="Nunes C.C."/>
            <person name="Sailsbery J."/>
            <person name="Clay B."/>
            <person name="Brown D."/>
            <person name="John T."/>
            <person name="Oh Y."/>
            <person name="Young N."/>
            <person name="Fitzgerald M."/>
            <person name="Haas B.J."/>
            <person name="Zeng Q."/>
            <person name="Young S."/>
            <person name="Adiconis X."/>
            <person name="Fan L."/>
            <person name="Levin J.Z."/>
            <person name="Mitchell T.K."/>
            <person name="Okubara P.A."/>
            <person name="Farman M.L."/>
            <person name="Kohn L.M."/>
            <person name="Birren B."/>
            <person name="Ma L.-J."/>
            <person name="Dean R.A."/>
        </authorList>
    </citation>
    <scope>NUCLEOTIDE SEQUENCE</scope>
    <source>
        <strain evidence="4">ATCC 64411 / 73-15</strain>
    </source>
</reference>
<dbReference type="Proteomes" id="UP000011715">
    <property type="component" value="Unassembled WGS sequence"/>
</dbReference>
<organism evidence="4 5">
    <name type="scientific">Magnaporthiopsis poae (strain ATCC 64411 / 73-15)</name>
    <name type="common">Kentucky bluegrass fungus</name>
    <name type="synonym">Magnaporthe poae</name>
    <dbReference type="NCBI Taxonomy" id="644358"/>
    <lineage>
        <taxon>Eukaryota</taxon>
        <taxon>Fungi</taxon>
        <taxon>Dikarya</taxon>
        <taxon>Ascomycota</taxon>
        <taxon>Pezizomycotina</taxon>
        <taxon>Sordariomycetes</taxon>
        <taxon>Sordariomycetidae</taxon>
        <taxon>Magnaporthales</taxon>
        <taxon>Magnaporthaceae</taxon>
        <taxon>Magnaporthiopsis</taxon>
    </lineage>
</organism>
<reference evidence="4" key="5">
    <citation type="submission" date="2015-06" db="UniProtKB">
        <authorList>
            <consortium name="EnsemblFungi"/>
        </authorList>
    </citation>
    <scope>IDENTIFICATION</scope>
    <source>
        <strain evidence="4">ATCC 64411</strain>
    </source>
</reference>
<evidence type="ECO:0000313" key="3">
    <source>
        <dbReference type="EMBL" id="KLU80909.1"/>
    </source>
</evidence>
<accession>A0A0C4DJU8</accession>
<dbReference type="EMBL" id="GL876966">
    <property type="protein sequence ID" value="KLU80909.1"/>
    <property type="molecule type" value="Genomic_DNA"/>
</dbReference>
<feature type="region of interest" description="Disordered" evidence="1">
    <location>
        <begin position="30"/>
        <end position="65"/>
    </location>
</feature>
<evidence type="ECO:0000256" key="1">
    <source>
        <dbReference type="SAM" id="MobiDB-lite"/>
    </source>
</evidence>
<gene>
    <name evidence="3" type="ORF">MAPG_00006</name>
</gene>
<feature type="signal peptide" evidence="2">
    <location>
        <begin position="1"/>
        <end position="18"/>
    </location>
</feature>
<keyword evidence="5" id="KW-1185">Reference proteome</keyword>
<reference evidence="5" key="1">
    <citation type="submission" date="2010-05" db="EMBL/GenBank/DDBJ databases">
        <title>The genome sequence of Magnaporthe poae strain ATCC 64411.</title>
        <authorList>
            <person name="Ma L.-J."/>
            <person name="Dead R."/>
            <person name="Young S."/>
            <person name="Zeng Q."/>
            <person name="Koehrsen M."/>
            <person name="Alvarado L."/>
            <person name="Berlin A."/>
            <person name="Chapman S.B."/>
            <person name="Chen Z."/>
            <person name="Freedman E."/>
            <person name="Gellesch M."/>
            <person name="Goldberg J."/>
            <person name="Griggs A."/>
            <person name="Gujja S."/>
            <person name="Heilman E.R."/>
            <person name="Heiman D."/>
            <person name="Hepburn T."/>
            <person name="Howarth C."/>
            <person name="Jen D."/>
            <person name="Larson L."/>
            <person name="Mehta T."/>
            <person name="Neiman D."/>
            <person name="Pearson M."/>
            <person name="Roberts A."/>
            <person name="Saif S."/>
            <person name="Shea T."/>
            <person name="Shenoy N."/>
            <person name="Sisk P."/>
            <person name="Stolte C."/>
            <person name="Sykes S."/>
            <person name="Walk T."/>
            <person name="White J."/>
            <person name="Yandava C."/>
            <person name="Haas B."/>
            <person name="Nusbaum C."/>
            <person name="Birren B."/>
        </authorList>
    </citation>
    <scope>NUCLEOTIDE SEQUENCE [LARGE SCALE GENOMIC DNA]</scope>
    <source>
        <strain evidence="5">ATCC 64411 / 73-15</strain>
    </source>
</reference>
<dbReference type="EnsemblFungi" id="MAPG_00006T0">
    <property type="protein sequence ID" value="MAPG_00006T0"/>
    <property type="gene ID" value="MAPG_00006"/>
</dbReference>
<reference evidence="3" key="2">
    <citation type="submission" date="2010-05" db="EMBL/GenBank/DDBJ databases">
        <title>The Genome Sequence of Magnaporthe poae strain ATCC 64411.</title>
        <authorList>
            <consortium name="The Broad Institute Genome Sequencing Platform"/>
            <consortium name="Broad Institute Genome Sequencing Center for Infectious Disease"/>
            <person name="Ma L.-J."/>
            <person name="Dead R."/>
            <person name="Young S."/>
            <person name="Zeng Q."/>
            <person name="Koehrsen M."/>
            <person name="Alvarado L."/>
            <person name="Berlin A."/>
            <person name="Chapman S.B."/>
            <person name="Chen Z."/>
            <person name="Freedman E."/>
            <person name="Gellesch M."/>
            <person name="Goldberg J."/>
            <person name="Griggs A."/>
            <person name="Gujja S."/>
            <person name="Heilman E.R."/>
            <person name="Heiman D."/>
            <person name="Hepburn T."/>
            <person name="Howarth C."/>
            <person name="Jen D."/>
            <person name="Larson L."/>
            <person name="Mehta T."/>
            <person name="Neiman D."/>
            <person name="Pearson M."/>
            <person name="Roberts A."/>
            <person name="Saif S."/>
            <person name="Shea T."/>
            <person name="Shenoy N."/>
            <person name="Sisk P."/>
            <person name="Stolte C."/>
            <person name="Sykes S."/>
            <person name="Walk T."/>
            <person name="White J."/>
            <person name="Yandava C."/>
            <person name="Haas B."/>
            <person name="Nusbaum C."/>
            <person name="Birren B."/>
        </authorList>
    </citation>
    <scope>NUCLEOTIDE SEQUENCE</scope>
    <source>
        <strain evidence="3">ATCC 64411</strain>
    </source>
</reference>
<keyword evidence="2" id="KW-0732">Signal</keyword>
<evidence type="ECO:0000256" key="2">
    <source>
        <dbReference type="SAM" id="SignalP"/>
    </source>
</evidence>
<dbReference type="AlphaFoldDB" id="A0A0C4DJU8"/>
<feature type="chain" id="PRO_5009385053" evidence="2">
    <location>
        <begin position="19"/>
        <end position="65"/>
    </location>
</feature>
<dbReference type="VEuPathDB" id="FungiDB:MAPG_00006"/>
<protein>
    <submittedName>
        <fullName evidence="3 4">Uncharacterized protein</fullName>
    </submittedName>
</protein>
<evidence type="ECO:0000313" key="4">
    <source>
        <dbReference type="EnsemblFungi" id="MAPG_00006T0"/>
    </source>
</evidence>